<evidence type="ECO:0000256" key="1">
    <source>
        <dbReference type="SAM" id="MobiDB-lite"/>
    </source>
</evidence>
<dbReference type="EMBL" id="LBDA02000047">
    <property type="protein sequence ID" value="OIK25863.1"/>
    <property type="molecule type" value="Genomic_DNA"/>
</dbReference>
<dbReference type="OrthoDB" id="3515845at2"/>
<proteinExistence type="predicted"/>
<reference evidence="2" key="1">
    <citation type="submission" date="2016-10" db="EMBL/GenBank/DDBJ databases">
        <title>Genome sequence of Streptomyces malaysiense MUSC 136.</title>
        <authorList>
            <person name="Lee L.-H."/>
            <person name="Ser H.-L."/>
        </authorList>
    </citation>
    <scope>NUCLEOTIDE SEQUENCE [LARGE SCALE GENOMIC DNA]</scope>
    <source>
        <strain evidence="2">MUSC 136</strain>
    </source>
</reference>
<organism evidence="2 3">
    <name type="scientific">Streptomyces malaysiense</name>
    <dbReference type="NCBI Taxonomy" id="1428626"/>
    <lineage>
        <taxon>Bacteria</taxon>
        <taxon>Bacillati</taxon>
        <taxon>Actinomycetota</taxon>
        <taxon>Actinomycetes</taxon>
        <taxon>Kitasatosporales</taxon>
        <taxon>Streptomycetaceae</taxon>
        <taxon>Streptomyces</taxon>
    </lineage>
</organism>
<evidence type="ECO:0000313" key="3">
    <source>
        <dbReference type="Proteomes" id="UP000034838"/>
    </source>
</evidence>
<gene>
    <name evidence="2" type="ORF">VT52_019260</name>
</gene>
<feature type="region of interest" description="Disordered" evidence="1">
    <location>
        <begin position="235"/>
        <end position="263"/>
    </location>
</feature>
<comment type="caution">
    <text evidence="2">The sequence shown here is derived from an EMBL/GenBank/DDBJ whole genome shotgun (WGS) entry which is preliminary data.</text>
</comment>
<keyword evidence="3" id="KW-1185">Reference proteome</keyword>
<dbReference type="AlphaFoldDB" id="A0A1J4Q128"/>
<name>A0A1J4Q128_9ACTN</name>
<accession>A0A1J4Q128</accession>
<feature type="compositionally biased region" description="Low complexity" evidence="1">
    <location>
        <begin position="241"/>
        <end position="251"/>
    </location>
</feature>
<dbReference type="RefSeq" id="WP_046428168.1">
    <property type="nucleotide sequence ID" value="NZ_LBDA02000047.1"/>
</dbReference>
<protein>
    <submittedName>
        <fullName evidence="2">Uncharacterized protein</fullName>
    </submittedName>
</protein>
<sequence>MTTNTPYRAIFCDLLTDHTIDILPLRDVTVDDYIGRAGSLSGTIPVANAEMAARVRRIEEGRTSVYLQRGKDLWWGGIIWTSTLQSDDKGILTLGIQAATFESYAGRRLIRAKTPEYDASYTLPFAGMDQLDIARGLWTDMQTSLDGGNILVTYGTETSGVTRTITYRDGDETSYQDALDSLAALEDGFEYHITVYTDPASGSRVRRLVLGHPKIETGATDLVLDRPGTVLSYSFPRDATRGGTTARARGASTNSDQASESRPLASTVAVADQLIGTGEGHAGYPRVDLTSDHNDTTDQNTLDALARTELAAATGAVVIPAISIRLDDLVPTALLGRTARIRITDEWFTEGLDARYRIIGVKVSPAQRGRPDTAELYLEEAA</sequence>
<evidence type="ECO:0000313" key="2">
    <source>
        <dbReference type="EMBL" id="OIK25863.1"/>
    </source>
</evidence>
<dbReference type="Proteomes" id="UP000034838">
    <property type="component" value="Unassembled WGS sequence"/>
</dbReference>